<keyword evidence="6" id="KW-0136">Cellulose degradation</keyword>
<evidence type="ECO:0000313" key="13">
    <source>
        <dbReference type="EMBL" id="KAK7034732.1"/>
    </source>
</evidence>
<dbReference type="PANTHER" id="PTHR42715:SF2">
    <property type="entry name" value="BETA-GLUCOSIDASE F-RELATED"/>
    <property type="match status" value="1"/>
</dbReference>
<evidence type="ECO:0000256" key="8">
    <source>
        <dbReference type="ARBA" id="ARBA00023277"/>
    </source>
</evidence>
<dbReference type="SUPFAM" id="SSF52279">
    <property type="entry name" value="Beta-D-glucan exohydrolase, C-terminal domain"/>
    <property type="match status" value="1"/>
</dbReference>
<dbReference type="SMART" id="SM01217">
    <property type="entry name" value="Fn3_like"/>
    <property type="match status" value="1"/>
</dbReference>
<dbReference type="FunFam" id="3.20.20.300:FF:000002">
    <property type="entry name" value="Probable beta-glucosidase"/>
    <property type="match status" value="1"/>
</dbReference>
<evidence type="ECO:0000256" key="10">
    <source>
        <dbReference type="ARBA" id="ARBA00023326"/>
    </source>
</evidence>
<accession>A0AAW0C816</accession>
<feature type="chain" id="PRO_5043541656" description="beta-glucosidase" evidence="11">
    <location>
        <begin position="20"/>
        <end position="848"/>
    </location>
</feature>
<feature type="signal peptide" evidence="11">
    <location>
        <begin position="1"/>
        <end position="19"/>
    </location>
</feature>
<dbReference type="InterPro" id="IPR050288">
    <property type="entry name" value="Cellulose_deg_GH3"/>
</dbReference>
<evidence type="ECO:0000256" key="3">
    <source>
        <dbReference type="ARBA" id="ARBA00005336"/>
    </source>
</evidence>
<comment type="catalytic activity">
    <reaction evidence="1">
        <text>Hydrolysis of terminal, non-reducing beta-D-glucosyl residues with release of beta-D-glucose.</text>
        <dbReference type="EC" id="3.2.1.21"/>
    </reaction>
</comment>
<comment type="similarity">
    <text evidence="3">Belongs to the glycosyl hydrolase 3 family.</text>
</comment>
<dbReference type="EC" id="3.2.1.21" evidence="4"/>
<evidence type="ECO:0000256" key="4">
    <source>
        <dbReference type="ARBA" id="ARBA00012744"/>
    </source>
</evidence>
<name>A0AAW0C816_9AGAR</name>
<dbReference type="PRINTS" id="PR00133">
    <property type="entry name" value="GLHYDRLASE3"/>
</dbReference>
<evidence type="ECO:0000256" key="11">
    <source>
        <dbReference type="SAM" id="SignalP"/>
    </source>
</evidence>
<evidence type="ECO:0000256" key="9">
    <source>
        <dbReference type="ARBA" id="ARBA00023295"/>
    </source>
</evidence>
<dbReference type="Gene3D" id="2.60.40.10">
    <property type="entry name" value="Immunoglobulins"/>
    <property type="match status" value="1"/>
</dbReference>
<evidence type="ECO:0000256" key="2">
    <source>
        <dbReference type="ARBA" id="ARBA00004987"/>
    </source>
</evidence>
<dbReference type="InterPro" id="IPR036962">
    <property type="entry name" value="Glyco_hydro_3_N_sf"/>
</dbReference>
<dbReference type="AlphaFoldDB" id="A0AAW0C816"/>
<dbReference type="Pfam" id="PF01915">
    <property type="entry name" value="Glyco_hydro_3_C"/>
    <property type="match status" value="1"/>
</dbReference>
<dbReference type="GO" id="GO:0030245">
    <property type="term" value="P:cellulose catabolic process"/>
    <property type="evidence" value="ECO:0007669"/>
    <property type="project" value="UniProtKB-KW"/>
</dbReference>
<dbReference type="PANTHER" id="PTHR42715">
    <property type="entry name" value="BETA-GLUCOSIDASE"/>
    <property type="match status" value="1"/>
</dbReference>
<dbReference type="InterPro" id="IPR026891">
    <property type="entry name" value="Fn3-like"/>
</dbReference>
<dbReference type="InterPro" id="IPR001764">
    <property type="entry name" value="Glyco_hydro_3_N"/>
</dbReference>
<dbReference type="Gene3D" id="3.20.20.300">
    <property type="entry name" value="Glycoside hydrolase, family 3, N-terminal domain"/>
    <property type="match status" value="1"/>
</dbReference>
<gene>
    <name evidence="13" type="ORF">VNI00_012139</name>
</gene>
<sequence length="848" mass="91626">MIRQGPVWLVYLTLPLAFAQQAPFLASGSVGSSNSVPVTHPATEPRKIVPIKHYTFAPFPAPSQTSIPGLFPETDPSDPPSVGSAVIPNFEPAWIAAFEKAKKKVSGLTLEEKVSIGTGVGYQVGRCVGNIPPIEHADWPGLCLQDGPLGVRLADYVTVFPAGINAAATWNRDLIRARGVAIGEEYRGKGAHVALGPGMNLFRVPQAGRNWEGFGADPFLTGEAAYETILGIQQTGVQACAKHLIFNEQEYKRTMSSSNVDDRTTHELYAHPFLRSVQAGVASLMCSYNLINGTYACENDRMLNDILKREYAFQGYVMSDWQATMSTISAITGLDVRSAPVASIIEILTEVLPYKDDDACGPTSYFGGNLTTYVQNGTVPEARVDDMATRILAAWYLLGQDTDFPSVNFNSFDPFDPATNEHIDVQADHSDLVRQIGSASIVLLKNKDNALPLSGKERSILLAGSDAGPASIGPNRFLNHAGLEDGPLAVGWGSGTANFTYLVSPYEAIVPRARKNRASISWTFNDYDLDTAGNLAQHRDVALVFIAADSGETNSRIIYEDPMHPGDIADRANLTAWHGGEDLVLAVAAQNNNTIVVVNSVGPLIVESWIDHPNVTAVLWAGLLGNEVGNAIADVLYGDVNPSGRLPYTIAKSLEDYPAQLVVGGELNDIISIPYSEGLEIDYRHFDAHDIEPRFEFGFGLSYTEWEYSDLNIATVDSPTDVDTREEAWARGKATPVEFGSSVAVWLHKPAFNVTFAVRNTGAQAGTEISQLYLNMPSSAGEPPSILKGFNHIEVSPGETKTVSILLSRYDVSIWDAGAQGWMKPEGEIGVTIGRSSRDGKLVGKLPL</sequence>
<organism evidence="13 14">
    <name type="scientific">Paramarasmius palmivorus</name>
    <dbReference type="NCBI Taxonomy" id="297713"/>
    <lineage>
        <taxon>Eukaryota</taxon>
        <taxon>Fungi</taxon>
        <taxon>Dikarya</taxon>
        <taxon>Basidiomycota</taxon>
        <taxon>Agaricomycotina</taxon>
        <taxon>Agaricomycetes</taxon>
        <taxon>Agaricomycetidae</taxon>
        <taxon>Agaricales</taxon>
        <taxon>Marasmiineae</taxon>
        <taxon>Marasmiaceae</taxon>
        <taxon>Paramarasmius</taxon>
    </lineage>
</organism>
<comment type="caution">
    <text evidence="13">The sequence shown here is derived from an EMBL/GenBank/DDBJ whole genome shotgun (WGS) entry which is preliminary data.</text>
</comment>
<keyword evidence="8" id="KW-0119">Carbohydrate metabolism</keyword>
<protein>
    <recommendedName>
        <fullName evidence="4">beta-glucosidase</fullName>
        <ecNumber evidence="4">3.2.1.21</ecNumber>
    </recommendedName>
</protein>
<keyword evidence="9" id="KW-0326">Glycosidase</keyword>
<evidence type="ECO:0000256" key="1">
    <source>
        <dbReference type="ARBA" id="ARBA00000448"/>
    </source>
</evidence>
<dbReference type="InterPro" id="IPR013783">
    <property type="entry name" value="Ig-like_fold"/>
</dbReference>
<keyword evidence="10" id="KW-0624">Polysaccharide degradation</keyword>
<comment type="pathway">
    <text evidence="2">Glycan metabolism; cellulose degradation.</text>
</comment>
<dbReference type="Pfam" id="PF14310">
    <property type="entry name" value="Fn3-like"/>
    <property type="match status" value="1"/>
</dbReference>
<dbReference type="Proteomes" id="UP001383192">
    <property type="component" value="Unassembled WGS sequence"/>
</dbReference>
<dbReference type="InterPro" id="IPR002772">
    <property type="entry name" value="Glyco_hydro_3_C"/>
</dbReference>
<keyword evidence="14" id="KW-1185">Reference proteome</keyword>
<feature type="domain" description="Fibronectin type III-like" evidence="12">
    <location>
        <begin position="768"/>
        <end position="837"/>
    </location>
</feature>
<reference evidence="13 14" key="1">
    <citation type="submission" date="2024-01" db="EMBL/GenBank/DDBJ databases">
        <title>A draft genome for a cacao thread blight-causing isolate of Paramarasmius palmivorus.</title>
        <authorList>
            <person name="Baruah I.K."/>
            <person name="Bukari Y."/>
            <person name="Amoako-Attah I."/>
            <person name="Meinhardt L.W."/>
            <person name="Bailey B.A."/>
            <person name="Cohen S.P."/>
        </authorList>
    </citation>
    <scope>NUCLEOTIDE SEQUENCE [LARGE SCALE GENOMIC DNA]</scope>
    <source>
        <strain evidence="13 14">GH-12</strain>
    </source>
</reference>
<evidence type="ECO:0000256" key="5">
    <source>
        <dbReference type="ARBA" id="ARBA00022801"/>
    </source>
</evidence>
<dbReference type="Pfam" id="PF00933">
    <property type="entry name" value="Glyco_hydro_3"/>
    <property type="match status" value="1"/>
</dbReference>
<dbReference type="InterPro" id="IPR017853">
    <property type="entry name" value="GH"/>
</dbReference>
<dbReference type="SUPFAM" id="SSF51445">
    <property type="entry name" value="(Trans)glycosidases"/>
    <property type="match status" value="1"/>
</dbReference>
<keyword evidence="11" id="KW-0732">Signal</keyword>
<keyword evidence="7" id="KW-0325">Glycoprotein</keyword>
<evidence type="ECO:0000256" key="6">
    <source>
        <dbReference type="ARBA" id="ARBA00023001"/>
    </source>
</evidence>
<dbReference type="FunFam" id="3.40.50.1700:FF:000003">
    <property type="entry name" value="Probable beta-glucosidase"/>
    <property type="match status" value="1"/>
</dbReference>
<dbReference type="EMBL" id="JAYKXP010000055">
    <property type="protein sequence ID" value="KAK7034732.1"/>
    <property type="molecule type" value="Genomic_DNA"/>
</dbReference>
<proteinExistence type="inferred from homology"/>
<dbReference type="GO" id="GO:0008422">
    <property type="term" value="F:beta-glucosidase activity"/>
    <property type="evidence" value="ECO:0007669"/>
    <property type="project" value="UniProtKB-EC"/>
</dbReference>
<keyword evidence="5" id="KW-0378">Hydrolase</keyword>
<evidence type="ECO:0000259" key="12">
    <source>
        <dbReference type="SMART" id="SM01217"/>
    </source>
</evidence>
<evidence type="ECO:0000256" key="7">
    <source>
        <dbReference type="ARBA" id="ARBA00023180"/>
    </source>
</evidence>
<dbReference type="Gene3D" id="3.40.50.1700">
    <property type="entry name" value="Glycoside hydrolase family 3 C-terminal domain"/>
    <property type="match status" value="1"/>
</dbReference>
<dbReference type="InterPro" id="IPR036881">
    <property type="entry name" value="Glyco_hydro_3_C_sf"/>
</dbReference>
<evidence type="ECO:0000313" key="14">
    <source>
        <dbReference type="Proteomes" id="UP001383192"/>
    </source>
</evidence>